<name>A0A1H3N4F6_9BURK</name>
<evidence type="ECO:0000256" key="1">
    <source>
        <dbReference type="SAM" id="Coils"/>
    </source>
</evidence>
<dbReference type="GeneID" id="94689123"/>
<evidence type="ECO:0000313" key="5">
    <source>
        <dbReference type="Proteomes" id="UP000595064"/>
    </source>
</evidence>
<evidence type="ECO:0000313" key="3">
    <source>
        <dbReference type="EMBL" id="SDY83688.1"/>
    </source>
</evidence>
<reference evidence="3 4" key="1">
    <citation type="submission" date="2016-10" db="EMBL/GenBank/DDBJ databases">
        <authorList>
            <person name="de Groot N.N."/>
        </authorList>
    </citation>
    <scope>NUCLEOTIDE SEQUENCE [LARGE SCALE GENOMIC DNA]</scope>
    <source>
        <strain evidence="3 4">LMG 24775</strain>
    </source>
</reference>
<keyword evidence="5" id="KW-1185">Reference proteome</keyword>
<dbReference type="Gene3D" id="3.20.20.140">
    <property type="entry name" value="Metal-dependent hydrolases"/>
    <property type="match status" value="1"/>
</dbReference>
<dbReference type="EMBL" id="CP065749">
    <property type="protein sequence ID" value="QPS85060.1"/>
    <property type="molecule type" value="Genomic_DNA"/>
</dbReference>
<evidence type="ECO:0000313" key="4">
    <source>
        <dbReference type="Proteomes" id="UP000183417"/>
    </source>
</evidence>
<protein>
    <submittedName>
        <fullName evidence="2">ABC transporter</fullName>
    </submittedName>
</protein>
<dbReference type="Gene3D" id="3.40.50.300">
    <property type="entry name" value="P-loop containing nucleotide triphosphate hydrolases"/>
    <property type="match status" value="1"/>
</dbReference>
<dbReference type="SUPFAM" id="SSF89550">
    <property type="entry name" value="PHP domain-like"/>
    <property type="match status" value="1"/>
</dbReference>
<gene>
    <name evidence="2" type="ORF">I6G47_33495</name>
    <name evidence="3" type="ORF">SAMN05421547_108167</name>
</gene>
<dbReference type="EMBL" id="FNPE01000008">
    <property type="protein sequence ID" value="SDY83688.1"/>
    <property type="molecule type" value="Genomic_DNA"/>
</dbReference>
<dbReference type="SUPFAM" id="SSF52540">
    <property type="entry name" value="P-loop containing nucleoside triphosphate hydrolases"/>
    <property type="match status" value="1"/>
</dbReference>
<dbReference type="NCBIfam" id="NF045780">
    <property type="entry name" value="TrlF_fam_ATP"/>
    <property type="match status" value="1"/>
</dbReference>
<accession>A0A1H3N4F6</accession>
<dbReference type="RefSeq" id="WP_074921894.1">
    <property type="nucleotide sequence ID" value="NZ_CP065749.1"/>
</dbReference>
<organism evidence="3 4">
    <name type="scientific">Delftia lacustris</name>
    <dbReference type="NCBI Taxonomy" id="558537"/>
    <lineage>
        <taxon>Bacteria</taxon>
        <taxon>Pseudomonadati</taxon>
        <taxon>Pseudomonadota</taxon>
        <taxon>Betaproteobacteria</taxon>
        <taxon>Burkholderiales</taxon>
        <taxon>Comamonadaceae</taxon>
        <taxon>Delftia</taxon>
    </lineage>
</organism>
<dbReference type="AlphaFoldDB" id="A0A1H3N4F6"/>
<dbReference type="InterPro" id="IPR027417">
    <property type="entry name" value="P-loop_NTPase"/>
</dbReference>
<keyword evidence="1" id="KW-0175">Coiled coil</keyword>
<keyword evidence="2" id="KW-0614">Plasmid</keyword>
<sequence length="1018" mass="112803">MNQGATWGKWDLHIHTPASYQWSGKRLRDATTAAERDALLKQVIDGINDSGCVAVAVMDYWTFDGVLALREYLGRPGAMKCRATIFPGIELRMVSPGSFRLNMHVLLNPELSADKLNAFKSQLKLSMGGKPLTDSYLVEWARQNLSAERLATLGISRETLDRDEVAALQAGSKCAEVTAESVGAALRTFGEHDAILFVPFDTNDGVNKIRFREHYSFPREVLAMEAVFEVANQASRDAFNGVKTADNAAFFADFQAAIRHPKLAVRGSDAHRVADYGKFHGGNPTWIKALPTFAGLLQACREPANRSHVGALPPKVDFVEKNPQLFIKNVHVRKRAGAPEPGAWFDKTTIPLNTDLVALIGRKGSGKSALADVIGVLGDTPNEKYFSFLSDQRFRLAKDNKASSFEAQLEWIRDSKEPEWRTLSDSRSRSALPRVKYLPQSYFEELCNDHVKGDDSLLQGELRAVIFSHIPVTDRDGASSLDELIAFRTDVIAREAAAIRGVLEATNARIIQLVEQVNQPAQDRARESVRLSLVGLRALRDKKPAVPPAPQVNDEPAKVATAAISELSDRIAQVEMQITAAQNEADLLRTRIRNVDDVLQRVAALQKVIEDGKAELSKRTTALGLELEEIIQVTVNRAPLNELRAAAKSRLLEQEAMLQLGVEESHPALLAELKAELSKERSKLDGPMKAHQEALTALRVWEEEWALATGTVDKEESFCGKWHRLKSMPALRIELQQLRERRVQLSLAILGTLRKRGDVLKSLFAPVQALVDDEPQIREALGVQFSVRFSFDVFVTRLFDFIKQNAGSFVGFEESKALASKLLAAHDLTTDAGLTAFLSDVDEALTFSVRGGQRRAVVTSTILKSERTAAQLYDFLFGLEYASLSYGLTLGGVDLERLSPGQRGALLLIFYLLVDQDRMPIILDQPEENLDNETVYNLLVGVITRAKQHRQVLMVTHNANLAVACDAEQVIVCSMERDGSNKISYEAGAIEELNLNESVVNILEGTKPAFENRRRKYV</sequence>
<dbReference type="Proteomes" id="UP000183417">
    <property type="component" value="Unassembled WGS sequence"/>
</dbReference>
<dbReference type="InterPro" id="IPR016195">
    <property type="entry name" value="Pol/histidinol_Pase-like"/>
</dbReference>
<reference evidence="2 5" key="2">
    <citation type="submission" date="2020-12" db="EMBL/GenBank/DDBJ databases">
        <title>FDA dAtabase for Regulatory Grade micrObial Sequences (FDA-ARGOS): Supporting development and validation of Infectious Disease Dx tests.</title>
        <authorList>
            <person name="Sproer C."/>
            <person name="Gronow S."/>
            <person name="Severitt S."/>
            <person name="Schroder I."/>
            <person name="Tallon L."/>
            <person name="Sadzewicz L."/>
            <person name="Zhao X."/>
            <person name="Boylan J."/>
            <person name="Ott S."/>
            <person name="Bowen H."/>
            <person name="Vavikolanu K."/>
            <person name="Mehta A."/>
            <person name="Aluvathingal J."/>
            <person name="Nadendla S."/>
            <person name="Lowell S."/>
            <person name="Myers T."/>
            <person name="Yan Y."/>
            <person name="Sichtig H."/>
        </authorList>
    </citation>
    <scope>NUCLEOTIDE SEQUENCE [LARGE SCALE GENOMIC DNA]</scope>
    <source>
        <strain evidence="2 5">FDAARGOS_890</strain>
        <plasmid evidence="2 5">unnamed</plasmid>
    </source>
</reference>
<feature type="coiled-coil region" evidence="1">
    <location>
        <begin position="557"/>
        <end position="591"/>
    </location>
</feature>
<proteinExistence type="predicted"/>
<evidence type="ECO:0000313" key="2">
    <source>
        <dbReference type="EMBL" id="QPS85060.1"/>
    </source>
</evidence>
<dbReference type="Proteomes" id="UP000595064">
    <property type="component" value="Plasmid unnamed"/>
</dbReference>
<geneLocation type="plasmid" evidence="2 5">
    <name>unnamed</name>
</geneLocation>
<dbReference type="InterPro" id="IPR054787">
    <property type="entry name" value="TrlF_ATPase"/>
</dbReference>
<dbReference type="KEGG" id="dla:I6G47_33495"/>